<reference evidence="2" key="1">
    <citation type="journal article" date="2019" name="Int. J. Syst. Evol. Microbiol.">
        <title>The Global Catalogue of Microorganisms (GCM) 10K type strain sequencing project: providing services to taxonomists for standard genome sequencing and annotation.</title>
        <authorList>
            <consortium name="The Broad Institute Genomics Platform"/>
            <consortium name="The Broad Institute Genome Sequencing Center for Infectious Disease"/>
            <person name="Wu L."/>
            <person name="Ma J."/>
        </authorList>
    </citation>
    <scope>NUCLEOTIDE SEQUENCE [LARGE SCALE GENOMIC DNA]</scope>
    <source>
        <strain evidence="2">JCM 17441</strain>
    </source>
</reference>
<dbReference type="EMBL" id="BAABAT010000046">
    <property type="protein sequence ID" value="GAA4261640.1"/>
    <property type="molecule type" value="Genomic_DNA"/>
</dbReference>
<name>A0ABP8DQD7_9ACTN</name>
<keyword evidence="2" id="KW-1185">Reference proteome</keyword>
<evidence type="ECO:0000313" key="1">
    <source>
        <dbReference type="EMBL" id="GAA4261640.1"/>
    </source>
</evidence>
<dbReference type="Proteomes" id="UP001500620">
    <property type="component" value="Unassembled WGS sequence"/>
</dbReference>
<sequence>MLMAPTEQPLYVLSEQVAKLSGRDVQPLREELPAEPAGLDVAIRAVLVDGQ</sequence>
<gene>
    <name evidence="1" type="ORF">GCM10022255_095030</name>
</gene>
<proteinExistence type="predicted"/>
<dbReference type="RefSeq" id="WP_345138527.1">
    <property type="nucleotide sequence ID" value="NZ_BAABAT010000046.1"/>
</dbReference>
<organism evidence="1 2">
    <name type="scientific">Dactylosporangium darangshiense</name>
    <dbReference type="NCBI Taxonomy" id="579108"/>
    <lineage>
        <taxon>Bacteria</taxon>
        <taxon>Bacillati</taxon>
        <taxon>Actinomycetota</taxon>
        <taxon>Actinomycetes</taxon>
        <taxon>Micromonosporales</taxon>
        <taxon>Micromonosporaceae</taxon>
        <taxon>Dactylosporangium</taxon>
    </lineage>
</organism>
<comment type="caution">
    <text evidence="1">The sequence shown here is derived from an EMBL/GenBank/DDBJ whole genome shotgun (WGS) entry which is preliminary data.</text>
</comment>
<accession>A0ABP8DQD7</accession>
<protein>
    <submittedName>
        <fullName evidence="1">Uncharacterized protein</fullName>
    </submittedName>
</protein>
<evidence type="ECO:0000313" key="2">
    <source>
        <dbReference type="Proteomes" id="UP001500620"/>
    </source>
</evidence>